<dbReference type="GO" id="GO:0004331">
    <property type="term" value="F:fructose-2,6-bisphosphate 2-phosphatase activity"/>
    <property type="evidence" value="ECO:0007669"/>
    <property type="project" value="TreeGrafter"/>
</dbReference>
<dbReference type="SUPFAM" id="SSF53254">
    <property type="entry name" value="Phosphoglycerate mutase-like"/>
    <property type="match status" value="1"/>
</dbReference>
<dbReference type="Gene3D" id="3.40.50.1240">
    <property type="entry name" value="Phosphoglycerate mutase-like"/>
    <property type="match status" value="1"/>
</dbReference>
<dbReference type="EMBL" id="MK072050">
    <property type="protein sequence ID" value="AYV77577.1"/>
    <property type="molecule type" value="Genomic_DNA"/>
</dbReference>
<sequence length="332" mass="38346">METCPNVDILPSGICNIYDPVNLTHLNIAFGDNTKDIGLTIIILNGTESTNMYIANRITRWINWNGVRAKFFDTKCLDTLYETIYDWVKKDSGKVAIISVLTDCHKINEKFGNIKILHIGDFMGQMQREDTDHLSYIKLLKPEIIQVRNISNHLQYTISNLLVNINTLRERPPKIYITRHGQSEGQIKEIIGGNSELTLEGIKYSDRLKKFMDKVFSDHKQVNVMCSSLKRSIQTASVFINDSKYHVTQWKSLDEIYGGMFEDVDYGTIKEKYPEIYEKRMNDKYNMSWPGGESYHNLIQRLKSLFLKLENTTIPVIIVAHQAVCRGLYAYL</sequence>
<organism evidence="1">
    <name type="scientific">Dasosvirus sp</name>
    <dbReference type="NCBI Taxonomy" id="2487764"/>
    <lineage>
        <taxon>Viruses</taxon>
        <taxon>Varidnaviria</taxon>
        <taxon>Bamfordvirae</taxon>
        <taxon>Nucleocytoviricota</taxon>
        <taxon>Megaviricetes</taxon>
        <taxon>Imitervirales</taxon>
        <taxon>Mimiviridae</taxon>
        <taxon>Klosneuvirinae</taxon>
    </lineage>
</organism>
<dbReference type="GO" id="GO:0003873">
    <property type="term" value="F:6-phosphofructo-2-kinase activity"/>
    <property type="evidence" value="ECO:0007669"/>
    <property type="project" value="TreeGrafter"/>
</dbReference>
<dbReference type="GO" id="GO:0006003">
    <property type="term" value="P:fructose 2,6-bisphosphate metabolic process"/>
    <property type="evidence" value="ECO:0007669"/>
    <property type="project" value="InterPro"/>
</dbReference>
<protein>
    <submittedName>
        <fullName evidence="1">Uncharacterized protein</fullName>
    </submittedName>
</protein>
<feature type="non-terminal residue" evidence="1">
    <location>
        <position position="332"/>
    </location>
</feature>
<dbReference type="PANTHER" id="PTHR10606">
    <property type="entry name" value="6-PHOSPHOFRUCTO-2-KINASE/FRUCTOSE-2,6-BISPHOSPHATASE"/>
    <property type="match status" value="1"/>
</dbReference>
<dbReference type="PIRSF" id="PIRSF000709">
    <property type="entry name" value="6PFK_2-Ptase"/>
    <property type="match status" value="1"/>
</dbReference>
<dbReference type="InterPro" id="IPR013078">
    <property type="entry name" value="His_Pase_superF_clade-1"/>
</dbReference>
<reference evidence="1" key="1">
    <citation type="submission" date="2018-10" db="EMBL/GenBank/DDBJ databases">
        <title>Hidden diversity of soil giant viruses.</title>
        <authorList>
            <person name="Schulz F."/>
            <person name="Alteio L."/>
            <person name="Goudeau D."/>
            <person name="Ryan E.M."/>
            <person name="Malmstrom R.R."/>
            <person name="Blanchard J."/>
            <person name="Woyke T."/>
        </authorList>
    </citation>
    <scope>NUCLEOTIDE SEQUENCE</scope>
    <source>
        <strain evidence="1">DSV1</strain>
    </source>
</reference>
<dbReference type="GO" id="GO:0005524">
    <property type="term" value="F:ATP binding"/>
    <property type="evidence" value="ECO:0007669"/>
    <property type="project" value="InterPro"/>
</dbReference>
<dbReference type="InterPro" id="IPR029033">
    <property type="entry name" value="His_PPase_superfam"/>
</dbReference>
<name>A0A3G4ZRQ2_9VIRU</name>
<dbReference type="InterPro" id="IPR003094">
    <property type="entry name" value="6Pfruct_kin"/>
</dbReference>
<dbReference type="SMART" id="SM00855">
    <property type="entry name" value="PGAM"/>
    <property type="match status" value="1"/>
</dbReference>
<accession>A0A3G4ZRQ2</accession>
<dbReference type="PANTHER" id="PTHR10606:SF44">
    <property type="entry name" value="6-PHOSPHOFRUCTO 2-KINASE_FRUCTOSE 2,6-BISPHOSPHATASE LONG FORM"/>
    <property type="match status" value="1"/>
</dbReference>
<evidence type="ECO:0000313" key="1">
    <source>
        <dbReference type="EMBL" id="AYV77577.1"/>
    </source>
</evidence>
<dbReference type="Pfam" id="PF00300">
    <property type="entry name" value="His_Phos_1"/>
    <property type="match status" value="1"/>
</dbReference>
<gene>
    <name evidence="1" type="ORF">Dasosvirus9_1</name>
</gene>
<proteinExistence type="predicted"/>
<dbReference type="CDD" id="cd07067">
    <property type="entry name" value="HP_PGM_like"/>
    <property type="match status" value="1"/>
</dbReference>